<keyword evidence="16" id="KW-1185">Reference proteome</keyword>
<feature type="signal peptide" evidence="12">
    <location>
        <begin position="1"/>
        <end position="18"/>
    </location>
</feature>
<evidence type="ECO:0000256" key="5">
    <source>
        <dbReference type="ARBA" id="ARBA00022729"/>
    </source>
</evidence>
<dbReference type="SMART" id="SM00013">
    <property type="entry name" value="LRRNT"/>
    <property type="match status" value="1"/>
</dbReference>
<keyword evidence="2" id="KW-0433">Leucine-rich repeat</keyword>
<dbReference type="Pfam" id="PF01462">
    <property type="entry name" value="LRRNT"/>
    <property type="match status" value="1"/>
</dbReference>
<dbReference type="PANTHER" id="PTHR22650">
    <property type="entry name" value="GLYCOPROTEIN IB BETA"/>
    <property type="match status" value="1"/>
</dbReference>
<keyword evidence="10" id="KW-1015">Disulfide bond</keyword>
<evidence type="ECO:0000259" key="13">
    <source>
        <dbReference type="SMART" id="SM00013"/>
    </source>
</evidence>
<accession>A0A852CAL3</accession>
<feature type="domain" description="LRRNT" evidence="13">
    <location>
        <begin position="18"/>
        <end position="55"/>
    </location>
</feature>
<sequence>ALVGLCVSLLLAMALSEACPPSCSCKSLGDMKGLHVDCSSRGLREVPALPTDTKMLYLQNNSLTTLPPGALDSLSSLEEVQMFDNPWNCDCNILYLKLWLEDVSAPSLANVRCASPAPMRMKPLVQLTGNELGVCKRLLPITCLEFFWQDLTLIAEAIITLILAAWALKFSKKLVCQIKLSRYNARGYLLGRRTSKTY</sequence>
<feature type="non-terminal residue" evidence="15">
    <location>
        <position position="198"/>
    </location>
</feature>
<evidence type="ECO:0000313" key="16">
    <source>
        <dbReference type="Proteomes" id="UP000611227"/>
    </source>
</evidence>
<feature type="transmembrane region" description="Helical" evidence="11">
    <location>
        <begin position="146"/>
        <end position="168"/>
    </location>
</feature>
<proteinExistence type="predicted"/>
<feature type="non-terminal residue" evidence="15">
    <location>
        <position position="1"/>
    </location>
</feature>
<evidence type="ECO:0000256" key="11">
    <source>
        <dbReference type="SAM" id="Phobius"/>
    </source>
</evidence>
<feature type="domain" description="LRRCT" evidence="14">
    <location>
        <begin position="85"/>
        <end position="136"/>
    </location>
</feature>
<organism evidence="15 16">
    <name type="scientific">Ramphastos sulfuratus</name>
    <dbReference type="NCBI Taxonomy" id="322582"/>
    <lineage>
        <taxon>Eukaryota</taxon>
        <taxon>Metazoa</taxon>
        <taxon>Chordata</taxon>
        <taxon>Craniata</taxon>
        <taxon>Vertebrata</taxon>
        <taxon>Euteleostomi</taxon>
        <taxon>Archelosauria</taxon>
        <taxon>Archosauria</taxon>
        <taxon>Dinosauria</taxon>
        <taxon>Saurischia</taxon>
        <taxon>Theropoda</taxon>
        <taxon>Coelurosauria</taxon>
        <taxon>Aves</taxon>
        <taxon>Neognathae</taxon>
        <taxon>Neoaves</taxon>
        <taxon>Telluraves</taxon>
        <taxon>Coraciimorphae</taxon>
        <taxon>Piciformes</taxon>
        <taxon>Ramphastidae</taxon>
        <taxon>Ramphastos</taxon>
    </lineage>
</organism>
<evidence type="ECO:0000256" key="8">
    <source>
        <dbReference type="ARBA" id="ARBA00023084"/>
    </source>
</evidence>
<dbReference type="Proteomes" id="UP000611227">
    <property type="component" value="Unassembled WGS sequence"/>
</dbReference>
<keyword evidence="4" id="KW-0356">Hemostasis</keyword>
<reference evidence="15" key="1">
    <citation type="submission" date="2019-09" db="EMBL/GenBank/DDBJ databases">
        <title>Bird 10,000 Genomes (B10K) Project - Family phase.</title>
        <authorList>
            <person name="Zhang G."/>
        </authorList>
    </citation>
    <scope>NUCLEOTIDE SEQUENCE</scope>
    <source>
        <strain evidence="15">B10K-DU-001-30</strain>
        <tissue evidence="15">Muscle</tissue>
    </source>
</reference>
<feature type="chain" id="PRO_5032710953" evidence="12">
    <location>
        <begin position="19"/>
        <end position="198"/>
    </location>
</feature>
<evidence type="ECO:0000256" key="2">
    <source>
        <dbReference type="ARBA" id="ARBA00022614"/>
    </source>
</evidence>
<dbReference type="Gene3D" id="3.80.10.10">
    <property type="entry name" value="Ribonuclease Inhibitor"/>
    <property type="match status" value="1"/>
</dbReference>
<keyword evidence="3 11" id="KW-0812">Transmembrane</keyword>
<dbReference type="PANTHER" id="PTHR22650:SF6">
    <property type="entry name" value="PLATELET GLYCOPROTEIN IX"/>
    <property type="match status" value="1"/>
</dbReference>
<dbReference type="AlphaFoldDB" id="A0A852CAL3"/>
<name>A0A852CAL3_9PICI</name>
<evidence type="ECO:0000256" key="9">
    <source>
        <dbReference type="ARBA" id="ARBA00023136"/>
    </source>
</evidence>
<keyword evidence="7 11" id="KW-1133">Transmembrane helix</keyword>
<dbReference type="GO" id="GO:0007155">
    <property type="term" value="P:cell adhesion"/>
    <property type="evidence" value="ECO:0007669"/>
    <property type="project" value="UniProtKB-KW"/>
</dbReference>
<keyword evidence="8" id="KW-0094">Blood coagulation</keyword>
<evidence type="ECO:0000256" key="1">
    <source>
        <dbReference type="ARBA" id="ARBA00004479"/>
    </source>
</evidence>
<dbReference type="GO" id="GO:0016020">
    <property type="term" value="C:membrane"/>
    <property type="evidence" value="ECO:0007669"/>
    <property type="project" value="UniProtKB-SubCell"/>
</dbReference>
<comment type="caution">
    <text evidence="15">The sequence shown here is derived from an EMBL/GenBank/DDBJ whole genome shotgun (WGS) entry which is preliminary data.</text>
</comment>
<evidence type="ECO:0000256" key="3">
    <source>
        <dbReference type="ARBA" id="ARBA00022692"/>
    </source>
</evidence>
<evidence type="ECO:0000256" key="12">
    <source>
        <dbReference type="SAM" id="SignalP"/>
    </source>
</evidence>
<dbReference type="InterPro" id="IPR000372">
    <property type="entry name" value="LRRNT"/>
</dbReference>
<comment type="subcellular location">
    <subcellularLocation>
        <location evidence="1">Membrane</location>
        <topology evidence="1">Single-pass type I membrane protein</topology>
    </subcellularLocation>
</comment>
<evidence type="ECO:0000256" key="7">
    <source>
        <dbReference type="ARBA" id="ARBA00022989"/>
    </source>
</evidence>
<keyword evidence="5 12" id="KW-0732">Signal</keyword>
<keyword evidence="9 11" id="KW-0472">Membrane</keyword>
<gene>
    <name evidence="15" type="primary">Gp9</name>
    <name evidence="15" type="ORF">RAMSUL_R04473</name>
</gene>
<protein>
    <submittedName>
        <fullName evidence="15">GPIX protein</fullName>
    </submittedName>
</protein>
<dbReference type="InterPro" id="IPR032675">
    <property type="entry name" value="LRR_dom_sf"/>
</dbReference>
<dbReference type="SUPFAM" id="SSF52058">
    <property type="entry name" value="L domain-like"/>
    <property type="match status" value="1"/>
</dbReference>
<dbReference type="EMBL" id="WBNM01028882">
    <property type="protein sequence ID" value="NXP78139.1"/>
    <property type="molecule type" value="Genomic_DNA"/>
</dbReference>
<evidence type="ECO:0000259" key="14">
    <source>
        <dbReference type="SMART" id="SM00082"/>
    </source>
</evidence>
<dbReference type="SMART" id="SM00082">
    <property type="entry name" value="LRRCT"/>
    <property type="match status" value="1"/>
</dbReference>
<evidence type="ECO:0000256" key="6">
    <source>
        <dbReference type="ARBA" id="ARBA00022889"/>
    </source>
</evidence>
<keyword evidence="6" id="KW-0130">Cell adhesion</keyword>
<evidence type="ECO:0000313" key="15">
    <source>
        <dbReference type="EMBL" id="NXP78139.1"/>
    </source>
</evidence>
<evidence type="ECO:0000256" key="10">
    <source>
        <dbReference type="ARBA" id="ARBA00023157"/>
    </source>
</evidence>
<dbReference type="InterPro" id="IPR000483">
    <property type="entry name" value="Cys-rich_flank_reg_C"/>
</dbReference>
<dbReference type="InterPro" id="IPR052313">
    <property type="entry name" value="GPIb-IX-V_Complex"/>
</dbReference>
<dbReference type="GO" id="GO:0007596">
    <property type="term" value="P:blood coagulation"/>
    <property type="evidence" value="ECO:0007669"/>
    <property type="project" value="UniProtKB-KW"/>
</dbReference>
<evidence type="ECO:0000256" key="4">
    <source>
        <dbReference type="ARBA" id="ARBA00022696"/>
    </source>
</evidence>